<gene>
    <name evidence="1" type="ORF">GCM10009107_62600</name>
</gene>
<dbReference type="Gene3D" id="3.30.2310.20">
    <property type="entry name" value="RelE-like"/>
    <property type="match status" value="1"/>
</dbReference>
<protein>
    <recommendedName>
        <fullName evidence="3">Type II toxin-antitoxin system RelE/ParE family toxin</fullName>
    </recommendedName>
</protein>
<keyword evidence="2" id="KW-1185">Reference proteome</keyword>
<sequence length="108" mass="12331">MIPQYEVLFGEAVEQDILDLLTQPHPHFTEDETLAFIDDLQQQVVKILRLNHAIGTAMDSTMPDLLVTHHRGFAVLYVPDHMAQTVTVLGLLDTRREWRRISSGRAPE</sequence>
<dbReference type="InterPro" id="IPR035093">
    <property type="entry name" value="RelE/ParE_toxin_dom_sf"/>
</dbReference>
<evidence type="ECO:0008006" key="3">
    <source>
        <dbReference type="Google" id="ProtNLM"/>
    </source>
</evidence>
<accession>A0ABN1KMG5</accession>
<name>A0ABN1KMG5_9BURK</name>
<dbReference type="Proteomes" id="UP001500279">
    <property type="component" value="Unassembled WGS sequence"/>
</dbReference>
<comment type="caution">
    <text evidence="1">The sequence shown here is derived from an EMBL/GenBank/DDBJ whole genome shotgun (WGS) entry which is preliminary data.</text>
</comment>
<dbReference type="RefSeq" id="WP_141291845.1">
    <property type="nucleotide sequence ID" value="NZ_BAAAEW010000052.1"/>
</dbReference>
<evidence type="ECO:0000313" key="1">
    <source>
        <dbReference type="EMBL" id="GAA0770696.1"/>
    </source>
</evidence>
<dbReference type="EMBL" id="BAAAEW010000052">
    <property type="protein sequence ID" value="GAA0770696.1"/>
    <property type="molecule type" value="Genomic_DNA"/>
</dbReference>
<reference evidence="1 2" key="1">
    <citation type="journal article" date="2019" name="Int. J. Syst. Evol. Microbiol.">
        <title>The Global Catalogue of Microorganisms (GCM) 10K type strain sequencing project: providing services to taxonomists for standard genome sequencing and annotation.</title>
        <authorList>
            <consortium name="The Broad Institute Genomics Platform"/>
            <consortium name="The Broad Institute Genome Sequencing Center for Infectious Disease"/>
            <person name="Wu L."/>
            <person name="Ma J."/>
        </authorList>
    </citation>
    <scope>NUCLEOTIDE SEQUENCE [LARGE SCALE GENOMIC DNA]</scope>
    <source>
        <strain evidence="1 2">JCM 15503</strain>
    </source>
</reference>
<proteinExistence type="predicted"/>
<organism evidence="1 2">
    <name type="scientific">Ideonella azotifigens</name>
    <dbReference type="NCBI Taxonomy" id="513160"/>
    <lineage>
        <taxon>Bacteria</taxon>
        <taxon>Pseudomonadati</taxon>
        <taxon>Pseudomonadota</taxon>
        <taxon>Betaproteobacteria</taxon>
        <taxon>Burkholderiales</taxon>
        <taxon>Sphaerotilaceae</taxon>
        <taxon>Ideonella</taxon>
    </lineage>
</organism>
<evidence type="ECO:0000313" key="2">
    <source>
        <dbReference type="Proteomes" id="UP001500279"/>
    </source>
</evidence>